<evidence type="ECO:0000256" key="5">
    <source>
        <dbReference type="SAM" id="MobiDB-lite"/>
    </source>
</evidence>
<feature type="compositionally biased region" description="Low complexity" evidence="5">
    <location>
        <begin position="44"/>
        <end position="58"/>
    </location>
</feature>
<dbReference type="GO" id="GO:0055038">
    <property type="term" value="C:recycling endosome membrane"/>
    <property type="evidence" value="ECO:0000318"/>
    <property type="project" value="GO_Central"/>
</dbReference>
<feature type="transmembrane region" description="Helical" evidence="6">
    <location>
        <begin position="255"/>
        <end position="279"/>
    </location>
</feature>
<reference evidence="7" key="2">
    <citation type="journal article" date="2007" name="Science">
        <title>Draft genome sequence of the sexually transmitted pathogen Trichomonas vaginalis.</title>
        <authorList>
            <person name="Carlton J.M."/>
            <person name="Hirt R.P."/>
            <person name="Silva J.C."/>
            <person name="Delcher A.L."/>
            <person name="Schatz M."/>
            <person name="Zhao Q."/>
            <person name="Wortman J.R."/>
            <person name="Bidwell S.L."/>
            <person name="Alsmark U.C.M."/>
            <person name="Besteiro S."/>
            <person name="Sicheritz-Ponten T."/>
            <person name="Noel C.J."/>
            <person name="Dacks J.B."/>
            <person name="Foster P.G."/>
            <person name="Simillion C."/>
            <person name="Van de Peer Y."/>
            <person name="Miranda-Saavedra D."/>
            <person name="Barton G.J."/>
            <person name="Westrop G.D."/>
            <person name="Mueller S."/>
            <person name="Dessi D."/>
            <person name="Fiori P.L."/>
            <person name="Ren Q."/>
            <person name="Paulsen I."/>
            <person name="Zhang H."/>
            <person name="Bastida-Corcuera F.D."/>
            <person name="Simoes-Barbosa A."/>
            <person name="Brown M.T."/>
            <person name="Hayes R.D."/>
            <person name="Mukherjee M."/>
            <person name="Okumura C.Y."/>
            <person name="Schneider R."/>
            <person name="Smith A.J."/>
            <person name="Vanacova S."/>
            <person name="Villalvazo M."/>
            <person name="Haas B.J."/>
            <person name="Pertea M."/>
            <person name="Feldblyum T.V."/>
            <person name="Utterback T.R."/>
            <person name="Shu C.L."/>
            <person name="Osoegawa K."/>
            <person name="de Jong P.J."/>
            <person name="Hrdy I."/>
            <person name="Horvathova L."/>
            <person name="Zubacova Z."/>
            <person name="Dolezal P."/>
            <person name="Malik S.B."/>
            <person name="Logsdon J.M. Jr."/>
            <person name="Henze K."/>
            <person name="Gupta A."/>
            <person name="Wang C.C."/>
            <person name="Dunne R.L."/>
            <person name="Upcroft J.A."/>
            <person name="Upcroft P."/>
            <person name="White O."/>
            <person name="Salzberg S.L."/>
            <person name="Tang P."/>
            <person name="Chiu C.-H."/>
            <person name="Lee Y.-S."/>
            <person name="Embley T.M."/>
            <person name="Coombs G.H."/>
            <person name="Mottram J.C."/>
            <person name="Tachezy J."/>
            <person name="Fraser-Liggett C.M."/>
            <person name="Johnson P.J."/>
        </authorList>
    </citation>
    <scope>NUCLEOTIDE SEQUENCE [LARGE SCALE GENOMIC DNA]</scope>
    <source>
        <strain evidence="7">G3</strain>
    </source>
</reference>
<feature type="transmembrane region" description="Helical" evidence="6">
    <location>
        <begin position="175"/>
        <end position="201"/>
    </location>
</feature>
<dbReference type="SMR" id="A2E844"/>
<dbReference type="STRING" id="5722.A2E844"/>
<dbReference type="GO" id="GO:0015031">
    <property type="term" value="P:protein transport"/>
    <property type="evidence" value="ECO:0007669"/>
    <property type="project" value="InterPro"/>
</dbReference>
<keyword evidence="3 6" id="KW-1133">Transmembrane helix</keyword>
<sequence length="335" mass="37467">MANPFETSVDDSYNPFAMGSNYQDPAPQQQQAPPPTTNTSYTDSQPSQAPASSASNQQGGYKDQVMGIKLTDEELAAREEALRKREERIAAREREIEEARANGTLGQLNPHPRNFPILLKFYKYYPEDDLEEEFRPVMSRLFWLSYGSAIVLCINALLSLFYLTKGPADKIDSPATSIVFAWFFLIILYPISLESVVMPFYNALKEFKGMKFVGYLIMSALYFFFYVYIAVGLGAYGSFGWIIAINGVTAAEGKWVGIIAIIFSIIATLFVVAWGWVWWQSLILFRKTDFKNRAVKEAAGYAVNYANNHKEEIAKAAAENPDAVVGAATYASSMN</sequence>
<dbReference type="Proteomes" id="UP000001542">
    <property type="component" value="Unassembled WGS sequence"/>
</dbReference>
<name>A2E844_TRIV3</name>
<feature type="transmembrane region" description="Helical" evidence="6">
    <location>
        <begin position="213"/>
        <end position="243"/>
    </location>
</feature>
<evidence type="ECO:0000256" key="3">
    <source>
        <dbReference type="ARBA" id="ARBA00022989"/>
    </source>
</evidence>
<accession>A2E844</accession>
<dbReference type="RefSeq" id="XP_001323385.1">
    <property type="nucleotide sequence ID" value="XM_001323350.1"/>
</dbReference>
<comment type="subcellular location">
    <subcellularLocation>
        <location evidence="1">Membrane</location>
        <topology evidence="1">Multi-pass membrane protein</topology>
    </subcellularLocation>
</comment>
<proteinExistence type="predicted"/>
<dbReference type="eggNOG" id="KOG3088">
    <property type="taxonomic scope" value="Eukaryota"/>
</dbReference>
<keyword evidence="2 6" id="KW-0812">Transmembrane</keyword>
<feature type="transmembrane region" description="Helical" evidence="6">
    <location>
        <begin position="141"/>
        <end position="163"/>
    </location>
</feature>
<keyword evidence="4 6" id="KW-0472">Membrane</keyword>
<gene>
    <name evidence="7" type="ORF">TVAG_498560</name>
</gene>
<dbReference type="AlphaFoldDB" id="A2E844"/>
<dbReference type="VEuPathDB" id="TrichDB:TVAG_498560"/>
<dbReference type="InParanoid" id="A2E844"/>
<dbReference type="PANTHER" id="PTHR10687:SF2">
    <property type="entry name" value="SECRETORY CARRIER-ASSOCIATED MEMBRANE PROTEIN"/>
    <property type="match status" value="1"/>
</dbReference>
<dbReference type="KEGG" id="tva:4769114"/>
<evidence type="ECO:0008006" key="9">
    <source>
        <dbReference type="Google" id="ProtNLM"/>
    </source>
</evidence>
<evidence type="ECO:0000256" key="1">
    <source>
        <dbReference type="ARBA" id="ARBA00004141"/>
    </source>
</evidence>
<evidence type="ECO:0000256" key="4">
    <source>
        <dbReference type="ARBA" id="ARBA00023136"/>
    </source>
</evidence>
<dbReference type="OrthoDB" id="242866at2759"/>
<evidence type="ECO:0000256" key="6">
    <source>
        <dbReference type="SAM" id="Phobius"/>
    </source>
</evidence>
<dbReference type="EMBL" id="DS113324">
    <property type="protein sequence ID" value="EAY11162.1"/>
    <property type="molecule type" value="Genomic_DNA"/>
</dbReference>
<evidence type="ECO:0000313" key="8">
    <source>
        <dbReference type="Proteomes" id="UP000001542"/>
    </source>
</evidence>
<feature type="region of interest" description="Disordered" evidence="5">
    <location>
        <begin position="1"/>
        <end position="61"/>
    </location>
</feature>
<dbReference type="VEuPathDB" id="TrichDB:TVAGG3_0852570"/>
<protein>
    <recommendedName>
        <fullName evidence="9">Secretory carrier membrane protein</fullName>
    </recommendedName>
</protein>
<dbReference type="GO" id="GO:0032588">
    <property type="term" value="C:trans-Golgi network membrane"/>
    <property type="evidence" value="ECO:0000318"/>
    <property type="project" value="GO_Central"/>
</dbReference>
<evidence type="ECO:0000313" key="7">
    <source>
        <dbReference type="EMBL" id="EAY11162.1"/>
    </source>
</evidence>
<organism evidence="7 8">
    <name type="scientific">Trichomonas vaginalis (strain ATCC PRA-98 / G3)</name>
    <dbReference type="NCBI Taxonomy" id="412133"/>
    <lineage>
        <taxon>Eukaryota</taxon>
        <taxon>Metamonada</taxon>
        <taxon>Parabasalia</taxon>
        <taxon>Trichomonadida</taxon>
        <taxon>Trichomonadidae</taxon>
        <taxon>Trichomonas</taxon>
    </lineage>
</organism>
<dbReference type="Pfam" id="PF04144">
    <property type="entry name" value="SCAMP"/>
    <property type="match status" value="1"/>
</dbReference>
<dbReference type="PANTHER" id="PTHR10687">
    <property type="entry name" value="SECRETORY CARRIER-ASSOCIATED MEMBRANE PROTEIN SCAMP"/>
    <property type="match status" value="1"/>
</dbReference>
<evidence type="ECO:0000256" key="2">
    <source>
        <dbReference type="ARBA" id="ARBA00022692"/>
    </source>
</evidence>
<keyword evidence="8" id="KW-1185">Reference proteome</keyword>
<dbReference type="InterPro" id="IPR007273">
    <property type="entry name" value="SCAMP"/>
</dbReference>
<reference evidence="7" key="1">
    <citation type="submission" date="2006-10" db="EMBL/GenBank/DDBJ databases">
        <authorList>
            <person name="Amadeo P."/>
            <person name="Zhao Q."/>
            <person name="Wortman J."/>
            <person name="Fraser-Liggett C."/>
            <person name="Carlton J."/>
        </authorList>
    </citation>
    <scope>NUCLEOTIDE SEQUENCE</scope>
    <source>
        <strain evidence="7">G3</strain>
    </source>
</reference>